<dbReference type="SUPFAM" id="SSF48498">
    <property type="entry name" value="Tetracyclin repressor-like, C-terminal domain"/>
    <property type="match status" value="1"/>
</dbReference>
<dbReference type="InterPro" id="IPR036271">
    <property type="entry name" value="Tet_transcr_reg_TetR-rel_C_sf"/>
</dbReference>
<feature type="domain" description="HTH tetR-type" evidence="3">
    <location>
        <begin position="1"/>
        <end position="54"/>
    </location>
</feature>
<keyword evidence="1 2" id="KW-0238">DNA-binding</keyword>
<dbReference type="PROSITE" id="PS50977">
    <property type="entry name" value="HTH_TETR_2"/>
    <property type="match status" value="1"/>
</dbReference>
<keyword evidence="5" id="KW-1185">Reference proteome</keyword>
<dbReference type="PANTHER" id="PTHR43479">
    <property type="entry name" value="ACREF/ENVCD OPERON REPRESSOR-RELATED"/>
    <property type="match status" value="1"/>
</dbReference>
<dbReference type="EMBL" id="CP117416">
    <property type="protein sequence ID" value="WCT56246.1"/>
    <property type="molecule type" value="Genomic_DNA"/>
</dbReference>
<dbReference type="Proteomes" id="UP001220509">
    <property type="component" value="Chromosome"/>
</dbReference>
<organism evidence="4 5">
    <name type="scientific">Paenibacillus kyungheensis</name>
    <dbReference type="NCBI Taxonomy" id="1452732"/>
    <lineage>
        <taxon>Bacteria</taxon>
        <taxon>Bacillati</taxon>
        <taxon>Bacillota</taxon>
        <taxon>Bacilli</taxon>
        <taxon>Bacillales</taxon>
        <taxon>Paenibacillaceae</taxon>
        <taxon>Paenibacillus</taxon>
    </lineage>
</organism>
<dbReference type="Gene3D" id="1.10.357.10">
    <property type="entry name" value="Tetracycline Repressor, domain 2"/>
    <property type="match status" value="1"/>
</dbReference>
<dbReference type="PANTHER" id="PTHR43479:SF11">
    <property type="entry name" value="ACREF_ENVCD OPERON REPRESSOR-RELATED"/>
    <property type="match status" value="1"/>
</dbReference>
<dbReference type="InterPro" id="IPR001647">
    <property type="entry name" value="HTH_TetR"/>
</dbReference>
<dbReference type="RefSeq" id="WP_273614548.1">
    <property type="nucleotide sequence ID" value="NZ_CP117416.1"/>
</dbReference>
<dbReference type="KEGG" id="pka:PQ456_01580"/>
<name>A0AAX3M287_9BACL</name>
<proteinExistence type="predicted"/>
<dbReference type="SUPFAM" id="SSF46689">
    <property type="entry name" value="Homeodomain-like"/>
    <property type="match status" value="1"/>
</dbReference>
<dbReference type="InterPro" id="IPR050624">
    <property type="entry name" value="HTH-type_Tx_Regulator"/>
</dbReference>
<evidence type="ECO:0000313" key="4">
    <source>
        <dbReference type="EMBL" id="WCT56246.1"/>
    </source>
</evidence>
<sequence length="197" mass="22101">MQIALKQFVDAGYHATKVSDIVAEAGVAQGTFYWYFKSKESIALQIIEQGRQQLLEVIGVGYRTHSGTADDMVQASEKLLYRLFQFAEQHTHLMRMLLDGTGFSEAVREQIMLTRSQMEQGFVQNIQRAIELEMLPVHTEASVRAAFLMSLIEGVIVRWLFSSGTSASSSGLVNHTAEQLAKETARFEFYGLLGRTD</sequence>
<dbReference type="Pfam" id="PF00440">
    <property type="entry name" value="TetR_N"/>
    <property type="match status" value="1"/>
</dbReference>
<evidence type="ECO:0000259" key="3">
    <source>
        <dbReference type="PROSITE" id="PS50977"/>
    </source>
</evidence>
<feature type="DNA-binding region" description="H-T-H motif" evidence="2">
    <location>
        <begin position="17"/>
        <end position="36"/>
    </location>
</feature>
<dbReference type="GO" id="GO:0003677">
    <property type="term" value="F:DNA binding"/>
    <property type="evidence" value="ECO:0007669"/>
    <property type="project" value="UniProtKB-UniRule"/>
</dbReference>
<dbReference type="AlphaFoldDB" id="A0AAX3M287"/>
<protein>
    <submittedName>
        <fullName evidence="4">TetR/AcrR family transcriptional regulator</fullName>
    </submittedName>
</protein>
<reference evidence="4 5" key="1">
    <citation type="submission" date="2023-02" db="EMBL/GenBank/DDBJ databases">
        <title>Genome sequence of Paenibacillus kyungheensis KACC 18744.</title>
        <authorList>
            <person name="Kim S."/>
            <person name="Heo J."/>
            <person name="Kwon S.-W."/>
        </authorList>
    </citation>
    <scope>NUCLEOTIDE SEQUENCE [LARGE SCALE GENOMIC DNA]</scope>
    <source>
        <strain evidence="4 5">KACC 18744</strain>
    </source>
</reference>
<evidence type="ECO:0000313" key="5">
    <source>
        <dbReference type="Proteomes" id="UP001220509"/>
    </source>
</evidence>
<accession>A0AAX3M287</accession>
<gene>
    <name evidence="4" type="ORF">PQ456_01580</name>
</gene>
<dbReference type="InterPro" id="IPR009057">
    <property type="entry name" value="Homeodomain-like_sf"/>
</dbReference>
<evidence type="ECO:0000256" key="1">
    <source>
        <dbReference type="ARBA" id="ARBA00023125"/>
    </source>
</evidence>
<evidence type="ECO:0000256" key="2">
    <source>
        <dbReference type="PROSITE-ProRule" id="PRU00335"/>
    </source>
</evidence>